<keyword evidence="2" id="KW-0040">ANK repeat</keyword>
<feature type="compositionally biased region" description="Acidic residues" evidence="3">
    <location>
        <begin position="747"/>
        <end position="764"/>
    </location>
</feature>
<feature type="region of interest" description="Disordered" evidence="3">
    <location>
        <begin position="822"/>
        <end position="851"/>
    </location>
</feature>
<feature type="region of interest" description="Disordered" evidence="3">
    <location>
        <begin position="747"/>
        <end position="766"/>
    </location>
</feature>
<evidence type="ECO:0000256" key="1">
    <source>
        <dbReference type="ARBA" id="ARBA00022737"/>
    </source>
</evidence>
<name>A0A2H4UW36_9VIRU</name>
<evidence type="ECO:0000256" key="2">
    <source>
        <dbReference type="ARBA" id="ARBA00023043"/>
    </source>
</evidence>
<evidence type="ECO:0000313" key="5">
    <source>
        <dbReference type="Proteomes" id="UP000240325"/>
    </source>
</evidence>
<evidence type="ECO:0000313" key="4">
    <source>
        <dbReference type="EMBL" id="ATZ81158.1"/>
    </source>
</evidence>
<dbReference type="InterPro" id="IPR036770">
    <property type="entry name" value="Ankyrin_rpt-contain_sf"/>
</dbReference>
<keyword evidence="1" id="KW-0677">Repeat</keyword>
<sequence length="851" mass="100368">MNSFVGRVFNLFNQKSGNLSIEKEVFDIVLRSSVKEISFLYEQCFDNENKEDYKLKLNIFAEIVKNTGADFVLKAENKIKKYEMPLLHYCIMKNNIAFICILMKNKVNINVKTKKNYNVFHMCVIENDDDDVSLLKFFLSQKNTVLNDGDDERDTALSAALKTQKFKCAKLLMENDVDLLIKSDDDLCAIEVLMEYITAKTFHNKSELPGLLDVVIKRGKDNNDIKKCVIDLAIEKCKKEVFELIINEYEDVIGEYDMISAIIESKNENKNEILDYMIKTKKYDYKYVNYDGITLLDYLLSYNYYEHIVFLMTNNDPKEILLFEKNNYEKNRLNNKIYAMYEYVFIRHSIIINEYGNASKSQEDVIKLIKLLIEYGININEKYFDYYPIEYAIKYCNADIIEELINLGANINFSMIKPQVFTYGSNQDLLTLAVKYDNNSCVKLLVDKEIKVQYVNMSNNCKIPAALIMSIMKDNHLVFKYLCWKYIDLKDAKIKNLLIHIAKKDSSNVSYFENIFKYEHERNIDRYVYIDRLIQRFIPFINENKKRTHMQLIKFTKLIVELLYFNNVQYVYNVIEAYNSLLDSIAPNNELLTSFINIVVFVGGFRTDYVIKKYLLIINNLSNNDNKDKFAKYAMIDNFIKCVYKNGYHENLSKIQHFHYDLKFRCKYNDLHNEKYDGLCKKNNNNYYDCACNDYLCEKCGNIFHKENINGKYEKIFSKTIKRKSNNIKIIKSVSVINDDESFNDDTYEDSNDIDSDNDSDNSDINDVNIKNINTHNKYCELEKIKESKNIIKKKIKQKKSREINNNKIINKNKKCDTNSIINENENIDEDDEDDENENENEMKKKLLIMN</sequence>
<dbReference type="PANTHER" id="PTHR24198">
    <property type="entry name" value="ANKYRIN REPEAT AND PROTEIN KINASE DOMAIN-CONTAINING PROTEIN"/>
    <property type="match status" value="1"/>
</dbReference>
<proteinExistence type="predicted"/>
<protein>
    <submittedName>
        <fullName evidence="4">Ankyrin repeat domain-containing protein</fullName>
    </submittedName>
</protein>
<dbReference type="SUPFAM" id="SSF48403">
    <property type="entry name" value="Ankyrin repeat"/>
    <property type="match status" value="1"/>
</dbReference>
<dbReference type="Gene3D" id="1.25.40.20">
    <property type="entry name" value="Ankyrin repeat-containing domain"/>
    <property type="match status" value="2"/>
</dbReference>
<dbReference type="Proteomes" id="UP000240325">
    <property type="component" value="Segment"/>
</dbReference>
<accession>A0A2H4UW36</accession>
<dbReference type="Pfam" id="PF12796">
    <property type="entry name" value="Ank_2"/>
    <property type="match status" value="1"/>
</dbReference>
<organism evidence="4">
    <name type="scientific">Bodo saltans virus</name>
    <dbReference type="NCBI Taxonomy" id="2024608"/>
    <lineage>
        <taxon>Viruses</taxon>
        <taxon>Varidnaviria</taxon>
        <taxon>Bamfordvirae</taxon>
        <taxon>Nucleocytoviricota</taxon>
        <taxon>Megaviricetes</taxon>
        <taxon>Imitervirales</taxon>
        <taxon>Mimiviridae</taxon>
        <taxon>Klosneuvirinae</taxon>
        <taxon>Theiavirus</taxon>
        <taxon>Theiavirus salishense</taxon>
    </lineage>
</organism>
<dbReference type="PANTHER" id="PTHR24198:SF165">
    <property type="entry name" value="ANKYRIN REPEAT-CONTAINING PROTEIN-RELATED"/>
    <property type="match status" value="1"/>
</dbReference>
<dbReference type="SMART" id="SM00248">
    <property type="entry name" value="ANK"/>
    <property type="match status" value="7"/>
</dbReference>
<feature type="compositionally biased region" description="Acidic residues" evidence="3">
    <location>
        <begin position="826"/>
        <end position="840"/>
    </location>
</feature>
<reference evidence="4" key="1">
    <citation type="journal article" date="2017" name="Elife">
        <title>The kinetoplastid-infecting Bodo saltans virus (BsV), a window into the most abundant giant viruses in the sea.</title>
        <authorList>
            <person name="Deeg C.M."/>
            <person name="Chow C.-E.T."/>
            <person name="Suttle C.A."/>
        </authorList>
    </citation>
    <scope>NUCLEOTIDE SEQUENCE</scope>
    <source>
        <strain evidence="4">NG1</strain>
    </source>
</reference>
<dbReference type="EMBL" id="MF782455">
    <property type="protein sequence ID" value="ATZ81158.1"/>
    <property type="molecule type" value="Genomic_DNA"/>
</dbReference>
<dbReference type="InterPro" id="IPR002110">
    <property type="entry name" value="Ankyrin_rpt"/>
</dbReference>
<gene>
    <name evidence="4" type="ORF">BMW23_1115</name>
</gene>
<evidence type="ECO:0000256" key="3">
    <source>
        <dbReference type="SAM" id="MobiDB-lite"/>
    </source>
</evidence>
<keyword evidence="5" id="KW-1185">Reference proteome</keyword>